<dbReference type="Pfam" id="PF02518">
    <property type="entry name" value="HATPase_c"/>
    <property type="match status" value="1"/>
</dbReference>
<keyword evidence="6" id="KW-0418">Kinase</keyword>
<keyword evidence="7" id="KW-0067">ATP-binding</keyword>
<feature type="domain" description="Histidine kinase" evidence="10">
    <location>
        <begin position="153"/>
        <end position="348"/>
    </location>
</feature>
<feature type="domain" description="Response regulatory" evidence="11">
    <location>
        <begin position="7"/>
        <end position="121"/>
    </location>
</feature>
<dbReference type="PANTHER" id="PTHR41523">
    <property type="entry name" value="TWO-COMPONENT SYSTEM SENSOR PROTEIN"/>
    <property type="match status" value="1"/>
</dbReference>
<dbReference type="RefSeq" id="WP_213756747.1">
    <property type="nucleotide sequence ID" value="NZ_JAHCQH010000021.1"/>
</dbReference>
<dbReference type="CDD" id="cd00156">
    <property type="entry name" value="REC"/>
    <property type="match status" value="1"/>
</dbReference>
<dbReference type="EC" id="2.7.13.3" evidence="2"/>
<feature type="coiled-coil region" evidence="9">
    <location>
        <begin position="126"/>
        <end position="157"/>
    </location>
</feature>
<dbReference type="InterPro" id="IPR011495">
    <property type="entry name" value="Sig_transdc_His_kin_sub2_dim/P"/>
</dbReference>
<evidence type="ECO:0000259" key="11">
    <source>
        <dbReference type="PROSITE" id="PS50110"/>
    </source>
</evidence>
<dbReference type="InterPro" id="IPR011006">
    <property type="entry name" value="CheY-like_superfamily"/>
</dbReference>
<dbReference type="Gene3D" id="3.30.565.10">
    <property type="entry name" value="Histidine kinase-like ATPase, C-terminal domain"/>
    <property type="match status" value="1"/>
</dbReference>
<dbReference type="InterPro" id="IPR005467">
    <property type="entry name" value="His_kinase_dom"/>
</dbReference>
<keyword evidence="9" id="KW-0175">Coiled coil</keyword>
<evidence type="ECO:0000256" key="8">
    <source>
        <dbReference type="PROSITE-ProRule" id="PRU00169"/>
    </source>
</evidence>
<dbReference type="EMBL" id="JAHCQH010000021">
    <property type="protein sequence ID" value="MBS9478776.1"/>
    <property type="molecule type" value="Genomic_DNA"/>
</dbReference>
<evidence type="ECO:0000313" key="12">
    <source>
        <dbReference type="EMBL" id="MBS9478776.1"/>
    </source>
</evidence>
<organism evidence="12 13">
    <name type="scientific">Ancylobacter radicis</name>
    <dbReference type="NCBI Taxonomy" id="2836179"/>
    <lineage>
        <taxon>Bacteria</taxon>
        <taxon>Pseudomonadati</taxon>
        <taxon>Pseudomonadota</taxon>
        <taxon>Alphaproteobacteria</taxon>
        <taxon>Hyphomicrobiales</taxon>
        <taxon>Xanthobacteraceae</taxon>
        <taxon>Ancylobacter</taxon>
    </lineage>
</organism>
<dbReference type="Gene3D" id="3.30.450.20">
    <property type="entry name" value="PAS domain"/>
    <property type="match status" value="1"/>
</dbReference>
<evidence type="ECO:0000313" key="13">
    <source>
        <dbReference type="Proteomes" id="UP001166585"/>
    </source>
</evidence>
<comment type="caution">
    <text evidence="12">The sequence shown here is derived from an EMBL/GenBank/DDBJ whole genome shotgun (WGS) entry which is preliminary data.</text>
</comment>
<evidence type="ECO:0000259" key="10">
    <source>
        <dbReference type="PROSITE" id="PS50109"/>
    </source>
</evidence>
<accession>A0ABS5RAU2</accession>
<protein>
    <recommendedName>
        <fullName evidence="2">histidine kinase</fullName>
        <ecNumber evidence="2">2.7.13.3</ecNumber>
    </recommendedName>
</protein>
<evidence type="ECO:0000256" key="9">
    <source>
        <dbReference type="SAM" id="Coils"/>
    </source>
</evidence>
<feature type="modified residue" description="4-aspartylphosphate" evidence="8">
    <location>
        <position position="56"/>
    </location>
</feature>
<dbReference type="InterPro" id="IPR003594">
    <property type="entry name" value="HATPase_dom"/>
</dbReference>
<name>A0ABS5RAU2_9HYPH</name>
<evidence type="ECO:0000256" key="3">
    <source>
        <dbReference type="ARBA" id="ARBA00022553"/>
    </source>
</evidence>
<reference evidence="12" key="1">
    <citation type="submission" date="2021-05" db="EMBL/GenBank/DDBJ databases">
        <authorList>
            <person name="Sun Q."/>
            <person name="Inoue M."/>
        </authorList>
    </citation>
    <scope>NUCLEOTIDE SEQUENCE</scope>
    <source>
        <strain evidence="12">VKM B-3255</strain>
    </source>
</reference>
<dbReference type="PROSITE" id="PS50110">
    <property type="entry name" value="RESPONSE_REGULATORY"/>
    <property type="match status" value="1"/>
</dbReference>
<dbReference type="Pfam" id="PF00072">
    <property type="entry name" value="Response_reg"/>
    <property type="match status" value="1"/>
</dbReference>
<evidence type="ECO:0000256" key="7">
    <source>
        <dbReference type="ARBA" id="ARBA00022840"/>
    </source>
</evidence>
<dbReference type="SMART" id="SM00448">
    <property type="entry name" value="REC"/>
    <property type="match status" value="1"/>
</dbReference>
<sequence length="352" mass="37561">MPASVQCVLYIDDDPGMARLVQKGLTRRGYEVELAADAEGGLRRIDEGGIHVVALDHFLPTGTGLDVLSALRGRPGAPPVVYVTASAETTVAVQALKAGAVDYVPKTIEVEFIELLVSAIDQAIETARLRRAKEQAEQEVREARDRAEALLAEVNHRVANSLAMVSAMVRLQSNAIEDKECRAALAETQARILAIAGVHRRLYTSADVRVVAIDEYLHGLIEDIGASMRQAGHTSQLSLTTDHLILPTDRAVPVGVMVAELVTNAFKYAYGPDGAGEVRVRLSVDVAAHAAEIAVEDDGIGWNGEGKPLGSGLGSRIVRSMAGSINGTLEWRPRPRGTCVAVTFPLPEAEPA</sequence>
<evidence type="ECO:0000256" key="6">
    <source>
        <dbReference type="ARBA" id="ARBA00022777"/>
    </source>
</evidence>
<dbReference type="SMART" id="SM00387">
    <property type="entry name" value="HATPase_c"/>
    <property type="match status" value="1"/>
</dbReference>
<evidence type="ECO:0000256" key="4">
    <source>
        <dbReference type="ARBA" id="ARBA00022679"/>
    </source>
</evidence>
<dbReference type="InterPro" id="IPR036890">
    <property type="entry name" value="HATPase_C_sf"/>
</dbReference>
<dbReference type="Proteomes" id="UP001166585">
    <property type="component" value="Unassembled WGS sequence"/>
</dbReference>
<evidence type="ECO:0000256" key="2">
    <source>
        <dbReference type="ARBA" id="ARBA00012438"/>
    </source>
</evidence>
<dbReference type="SUPFAM" id="SSF55874">
    <property type="entry name" value="ATPase domain of HSP90 chaperone/DNA topoisomerase II/histidine kinase"/>
    <property type="match status" value="1"/>
</dbReference>
<dbReference type="InterPro" id="IPR001789">
    <property type="entry name" value="Sig_transdc_resp-reg_receiver"/>
</dbReference>
<dbReference type="Gene3D" id="3.40.50.2300">
    <property type="match status" value="1"/>
</dbReference>
<keyword evidence="3 8" id="KW-0597">Phosphoprotein</keyword>
<keyword evidence="13" id="KW-1185">Reference proteome</keyword>
<proteinExistence type="predicted"/>
<keyword evidence="4" id="KW-0808">Transferase</keyword>
<gene>
    <name evidence="12" type="ORF">KIP89_16835</name>
</gene>
<evidence type="ECO:0000256" key="5">
    <source>
        <dbReference type="ARBA" id="ARBA00022741"/>
    </source>
</evidence>
<dbReference type="SUPFAM" id="SSF52172">
    <property type="entry name" value="CheY-like"/>
    <property type="match status" value="1"/>
</dbReference>
<dbReference type="PROSITE" id="PS50109">
    <property type="entry name" value="HIS_KIN"/>
    <property type="match status" value="1"/>
</dbReference>
<dbReference type="Pfam" id="PF07568">
    <property type="entry name" value="HisKA_2"/>
    <property type="match status" value="1"/>
</dbReference>
<dbReference type="PANTHER" id="PTHR41523:SF8">
    <property type="entry name" value="ETHYLENE RESPONSE SENSOR PROTEIN"/>
    <property type="match status" value="1"/>
</dbReference>
<keyword evidence="5" id="KW-0547">Nucleotide-binding</keyword>
<evidence type="ECO:0000256" key="1">
    <source>
        <dbReference type="ARBA" id="ARBA00000085"/>
    </source>
</evidence>
<comment type="catalytic activity">
    <reaction evidence="1">
        <text>ATP + protein L-histidine = ADP + protein N-phospho-L-histidine.</text>
        <dbReference type="EC" id="2.7.13.3"/>
    </reaction>
</comment>